<gene>
    <name evidence="1" type="ORF">J2W91_000412</name>
</gene>
<organism evidence="1 2">
    <name type="scientific">Paenibacillus amylolyticus</name>
    <dbReference type="NCBI Taxonomy" id="1451"/>
    <lineage>
        <taxon>Bacteria</taxon>
        <taxon>Bacillati</taxon>
        <taxon>Bacillota</taxon>
        <taxon>Bacilli</taxon>
        <taxon>Bacillales</taxon>
        <taxon>Paenibacillaceae</taxon>
        <taxon>Paenibacillus</taxon>
    </lineage>
</organism>
<reference evidence="1" key="1">
    <citation type="submission" date="2023-07" db="EMBL/GenBank/DDBJ databases">
        <title>Sorghum-associated microbial communities from plants grown in Nebraska, USA.</title>
        <authorList>
            <person name="Schachtman D."/>
        </authorList>
    </citation>
    <scope>NUCLEOTIDE SEQUENCE</scope>
    <source>
        <strain evidence="1">BE80</strain>
    </source>
</reference>
<name>A0AAP5H0N6_PAEAM</name>
<dbReference type="AlphaFoldDB" id="A0AAP5H0N6"/>
<evidence type="ECO:0000313" key="2">
    <source>
        <dbReference type="Proteomes" id="UP001254832"/>
    </source>
</evidence>
<protein>
    <submittedName>
        <fullName evidence="1">Uncharacterized protein</fullName>
    </submittedName>
</protein>
<dbReference type="Proteomes" id="UP001254832">
    <property type="component" value="Unassembled WGS sequence"/>
</dbReference>
<proteinExistence type="predicted"/>
<evidence type="ECO:0000313" key="1">
    <source>
        <dbReference type="EMBL" id="MDR6721964.1"/>
    </source>
</evidence>
<accession>A0AAP5H0N6</accession>
<dbReference type="RefSeq" id="WP_056689873.1">
    <property type="nucleotide sequence ID" value="NZ_JAVDTR010000001.1"/>
</dbReference>
<sequence length="294" mass="33422">MDKKLLRTLKKLYHYSNGVYDRERQVTLYQVDTLTAAEQELLQVHNWNVNDIVQIEHDVIIDKLIALQHNESLSWRTITDAFIAGVGGSYPRGISTLASYHMMIHTTPHIYEQADKFLMCKICGFSHNDNGWENISWIRYAIHLGNYYGGTSRGAYVDLYEIVHLLEKTPITPTADDITIFNQLLISLNEATDDESPGKYEKRLTSNKLIKGTPGIRRGILQSLALVGVLPNQKLSLSPNHWTNVEDLHLAGLQLNNTSGRSDMEMPWAGWRGELGVDWNHAKQLFGYAIQDKS</sequence>
<dbReference type="EMBL" id="JAVDTR010000001">
    <property type="protein sequence ID" value="MDR6721964.1"/>
    <property type="molecule type" value="Genomic_DNA"/>
</dbReference>
<comment type="caution">
    <text evidence="1">The sequence shown here is derived from an EMBL/GenBank/DDBJ whole genome shotgun (WGS) entry which is preliminary data.</text>
</comment>